<protein>
    <submittedName>
        <fullName evidence="13">Porin</fullName>
    </submittedName>
</protein>
<dbReference type="PANTHER" id="PTHR34501">
    <property type="entry name" value="PROTEIN YDDL-RELATED"/>
    <property type="match status" value="1"/>
</dbReference>
<dbReference type="Pfam" id="PF13609">
    <property type="entry name" value="Porin_4"/>
    <property type="match status" value="1"/>
</dbReference>
<evidence type="ECO:0000256" key="9">
    <source>
        <dbReference type="ARBA" id="ARBA00023136"/>
    </source>
</evidence>
<dbReference type="GO" id="GO:0006811">
    <property type="term" value="P:monoatomic ion transport"/>
    <property type="evidence" value="ECO:0007669"/>
    <property type="project" value="UniProtKB-KW"/>
</dbReference>
<dbReference type="InterPro" id="IPR023614">
    <property type="entry name" value="Porin_dom_sf"/>
</dbReference>
<dbReference type="AlphaFoldDB" id="A0A6L3N1W6"/>
<accession>A0A6L3N1W6</accession>
<evidence type="ECO:0000256" key="10">
    <source>
        <dbReference type="ARBA" id="ARBA00023237"/>
    </source>
</evidence>
<dbReference type="RefSeq" id="WP_059884079.1">
    <property type="nucleotide sequence ID" value="NZ_CABVPM010000005.1"/>
</dbReference>
<comment type="subunit">
    <text evidence="2">Homotrimer.</text>
</comment>
<dbReference type="Proteomes" id="UP000473470">
    <property type="component" value="Unassembled WGS sequence"/>
</dbReference>
<dbReference type="PRINTS" id="PR00184">
    <property type="entry name" value="NEISSPPORIN"/>
</dbReference>
<dbReference type="InterPro" id="IPR002299">
    <property type="entry name" value="Porin_Neis"/>
</dbReference>
<keyword evidence="4" id="KW-1134">Transmembrane beta strand</keyword>
<dbReference type="GO" id="GO:0015288">
    <property type="term" value="F:porin activity"/>
    <property type="evidence" value="ECO:0007669"/>
    <property type="project" value="UniProtKB-KW"/>
</dbReference>
<dbReference type="InterPro" id="IPR033900">
    <property type="entry name" value="Gram_neg_porin_domain"/>
</dbReference>
<feature type="chain" id="PRO_5027059462" evidence="11">
    <location>
        <begin position="20"/>
        <end position="372"/>
    </location>
</feature>
<evidence type="ECO:0000313" key="14">
    <source>
        <dbReference type="Proteomes" id="UP000473470"/>
    </source>
</evidence>
<evidence type="ECO:0000256" key="11">
    <source>
        <dbReference type="SAM" id="SignalP"/>
    </source>
</evidence>
<keyword evidence="5" id="KW-0812">Transmembrane</keyword>
<evidence type="ECO:0000256" key="7">
    <source>
        <dbReference type="ARBA" id="ARBA00023065"/>
    </source>
</evidence>
<evidence type="ECO:0000256" key="4">
    <source>
        <dbReference type="ARBA" id="ARBA00022452"/>
    </source>
</evidence>
<dbReference type="GO" id="GO:0009279">
    <property type="term" value="C:cell outer membrane"/>
    <property type="evidence" value="ECO:0007669"/>
    <property type="project" value="UniProtKB-SubCell"/>
</dbReference>
<keyword evidence="3" id="KW-0813">Transport</keyword>
<dbReference type="PANTHER" id="PTHR34501:SF9">
    <property type="entry name" value="MAJOR OUTER MEMBRANE PROTEIN P.IA"/>
    <property type="match status" value="1"/>
</dbReference>
<evidence type="ECO:0000256" key="5">
    <source>
        <dbReference type="ARBA" id="ARBA00022692"/>
    </source>
</evidence>
<proteinExistence type="predicted"/>
<dbReference type="SUPFAM" id="SSF56935">
    <property type="entry name" value="Porins"/>
    <property type="match status" value="1"/>
</dbReference>
<organism evidence="13 14">
    <name type="scientific">Burkholderia stagnalis</name>
    <dbReference type="NCBI Taxonomy" id="1503054"/>
    <lineage>
        <taxon>Bacteria</taxon>
        <taxon>Pseudomonadati</taxon>
        <taxon>Pseudomonadota</taxon>
        <taxon>Betaproteobacteria</taxon>
        <taxon>Burkholderiales</taxon>
        <taxon>Burkholderiaceae</taxon>
        <taxon>Burkholderia</taxon>
        <taxon>Burkholderia cepacia complex</taxon>
    </lineage>
</organism>
<reference evidence="13 14" key="1">
    <citation type="submission" date="2019-09" db="EMBL/GenBank/DDBJ databases">
        <title>Draft genome sequences of 48 bacterial type strains from the CCUG.</title>
        <authorList>
            <person name="Tunovic T."/>
            <person name="Pineiro-Iglesias B."/>
            <person name="Unosson C."/>
            <person name="Inganas E."/>
            <person name="Ohlen M."/>
            <person name="Cardew S."/>
            <person name="Jensie-Markopoulos S."/>
            <person name="Salva-Serra F."/>
            <person name="Jaen-Luchoro D."/>
            <person name="Karlsson R."/>
            <person name="Svensson-Stadler L."/>
            <person name="Chun J."/>
            <person name="Moore E."/>
        </authorList>
    </citation>
    <scope>NUCLEOTIDE SEQUENCE [LARGE SCALE GENOMIC DNA]</scope>
    <source>
        <strain evidence="13 14">CCUG 65686</strain>
    </source>
</reference>
<evidence type="ECO:0000256" key="2">
    <source>
        <dbReference type="ARBA" id="ARBA00011233"/>
    </source>
</evidence>
<comment type="caution">
    <text evidence="13">The sequence shown here is derived from an EMBL/GenBank/DDBJ whole genome shotgun (WGS) entry which is preliminary data.</text>
</comment>
<dbReference type="Gene3D" id="2.40.160.10">
    <property type="entry name" value="Porin"/>
    <property type="match status" value="1"/>
</dbReference>
<gene>
    <name evidence="13" type="ORF">F7R25_06925</name>
</gene>
<name>A0A6L3N1W6_9BURK</name>
<dbReference type="InterPro" id="IPR050298">
    <property type="entry name" value="Gram-neg_bact_OMP"/>
</dbReference>
<evidence type="ECO:0000256" key="3">
    <source>
        <dbReference type="ARBA" id="ARBA00022448"/>
    </source>
</evidence>
<evidence type="ECO:0000313" key="13">
    <source>
        <dbReference type="EMBL" id="KAB0639689.1"/>
    </source>
</evidence>
<feature type="signal peptide" evidence="11">
    <location>
        <begin position="1"/>
        <end position="19"/>
    </location>
</feature>
<evidence type="ECO:0000259" key="12">
    <source>
        <dbReference type="Pfam" id="PF13609"/>
    </source>
</evidence>
<keyword evidence="10" id="KW-0998">Cell outer membrane</keyword>
<evidence type="ECO:0000256" key="6">
    <source>
        <dbReference type="ARBA" id="ARBA00022729"/>
    </source>
</evidence>
<feature type="domain" description="Porin" evidence="12">
    <location>
        <begin position="9"/>
        <end position="330"/>
    </location>
</feature>
<keyword evidence="6 11" id="KW-0732">Signal</keyword>
<keyword evidence="9" id="KW-0472">Membrane</keyword>
<keyword evidence="8" id="KW-0626">Porin</keyword>
<evidence type="ECO:0000256" key="8">
    <source>
        <dbReference type="ARBA" id="ARBA00023114"/>
    </source>
</evidence>
<sequence>MKSRIFVCAALAWASLAHAQSSVLVWGRVGGGVQVTSNVQKAAGGTGARWSQGSDWGVNILAIKGTEDLGNGNAAMFLLESAFTPTGSLVGGLMFQRAAWVALKNSRLGTIRFGQGPMVNNYVWEFDPLLEENFGAQSFVAYRNGSRLSNGLRYLSPDFHGFSFEAQLNLGNSTVNFNSGDPGNAGKAGRADGFALAYTNGDFQVRLLWDEIRNAQGRQDNLFRYSREAFAGIRDRFGPLRVQAAYTHYSAPDTPAGLSDSADLWWAGATYDVNPALHVHGAVYTMRVGPGRWTEDHDGAARTTMIGVGCMVDLSKRTFLYSMAAHVFNSAHANFGVNPQNPGLGPGKAGWGTNPPAGQGQSGLYAGIETLF</sequence>
<dbReference type="EMBL" id="VZOK01000008">
    <property type="protein sequence ID" value="KAB0639689.1"/>
    <property type="molecule type" value="Genomic_DNA"/>
</dbReference>
<comment type="subcellular location">
    <subcellularLocation>
        <location evidence="1">Cell outer membrane</location>
        <topology evidence="1">Multi-pass membrane protein</topology>
    </subcellularLocation>
</comment>
<evidence type="ECO:0000256" key="1">
    <source>
        <dbReference type="ARBA" id="ARBA00004571"/>
    </source>
</evidence>
<dbReference type="GO" id="GO:0046930">
    <property type="term" value="C:pore complex"/>
    <property type="evidence" value="ECO:0007669"/>
    <property type="project" value="UniProtKB-KW"/>
</dbReference>
<dbReference type="CDD" id="cd00342">
    <property type="entry name" value="gram_neg_porins"/>
    <property type="match status" value="1"/>
</dbReference>
<keyword evidence="7" id="KW-0406">Ion transport</keyword>